<evidence type="ECO:0000256" key="1">
    <source>
        <dbReference type="SAM" id="Phobius"/>
    </source>
</evidence>
<keyword evidence="1" id="KW-0812">Transmembrane</keyword>
<dbReference type="AlphaFoldDB" id="A0A1H6UHE5"/>
<keyword evidence="3" id="KW-1185">Reference proteome</keyword>
<evidence type="ECO:0000313" key="2">
    <source>
        <dbReference type="EMBL" id="SEI91116.1"/>
    </source>
</evidence>
<keyword evidence="1" id="KW-1133">Transmembrane helix</keyword>
<reference evidence="2 3" key="1">
    <citation type="submission" date="2016-10" db="EMBL/GenBank/DDBJ databases">
        <authorList>
            <person name="de Groot N.N."/>
        </authorList>
    </citation>
    <scope>NUCLEOTIDE SEQUENCE [LARGE SCALE GENOMIC DNA]</scope>
    <source>
        <strain evidence="2 3">DSM 19938</strain>
    </source>
</reference>
<dbReference type="OrthoDB" id="963667at2"/>
<sequence>MNLLLKISGVILLSAGLILAIKPDLFSKFSTSVDAYQMIEKRVKWGMLIGLGGFMIFNNTWTSWGSLAAGLLVSLTLGIIMARLTGLVSDGFFIKQLYWLLIEMIAPIIFGFLYWKQTL</sequence>
<accession>A0A1H6UHE5</accession>
<feature type="transmembrane region" description="Helical" evidence="1">
    <location>
        <begin position="64"/>
        <end position="85"/>
    </location>
</feature>
<evidence type="ECO:0000313" key="3">
    <source>
        <dbReference type="Proteomes" id="UP000199532"/>
    </source>
</evidence>
<dbReference type="RefSeq" id="WP_090335530.1">
    <property type="nucleotide sequence ID" value="NZ_FNXY01000004.1"/>
</dbReference>
<name>A0A1H6UHE5_9BACT</name>
<gene>
    <name evidence="2" type="ORF">SAMN04487995_2513</name>
</gene>
<evidence type="ECO:0008006" key="4">
    <source>
        <dbReference type="Google" id="ProtNLM"/>
    </source>
</evidence>
<feature type="transmembrane region" description="Helical" evidence="1">
    <location>
        <begin position="97"/>
        <end position="115"/>
    </location>
</feature>
<protein>
    <recommendedName>
        <fullName evidence="4">DUF4345 domain-containing protein</fullName>
    </recommendedName>
</protein>
<organism evidence="2 3">
    <name type="scientific">Dyadobacter koreensis</name>
    <dbReference type="NCBI Taxonomy" id="408657"/>
    <lineage>
        <taxon>Bacteria</taxon>
        <taxon>Pseudomonadati</taxon>
        <taxon>Bacteroidota</taxon>
        <taxon>Cytophagia</taxon>
        <taxon>Cytophagales</taxon>
        <taxon>Spirosomataceae</taxon>
        <taxon>Dyadobacter</taxon>
    </lineage>
</organism>
<proteinExistence type="predicted"/>
<dbReference type="EMBL" id="FNXY01000004">
    <property type="protein sequence ID" value="SEI91116.1"/>
    <property type="molecule type" value="Genomic_DNA"/>
</dbReference>
<dbReference type="Proteomes" id="UP000199532">
    <property type="component" value="Unassembled WGS sequence"/>
</dbReference>
<dbReference type="STRING" id="408657.SAMN04487995_2513"/>
<keyword evidence="1" id="KW-0472">Membrane</keyword>